<dbReference type="CDD" id="cd01797">
    <property type="entry name" value="Ubl_UHRF"/>
    <property type="match status" value="1"/>
</dbReference>
<dbReference type="SUPFAM" id="SSF57903">
    <property type="entry name" value="FYVE/PHD zinc finger"/>
    <property type="match status" value="1"/>
</dbReference>
<dbReference type="PROSITE" id="PS50053">
    <property type="entry name" value="UBIQUITIN_2"/>
    <property type="match status" value="1"/>
</dbReference>
<evidence type="ECO:0000313" key="9">
    <source>
        <dbReference type="Proteomes" id="UP001174909"/>
    </source>
</evidence>
<dbReference type="CDD" id="cd20388">
    <property type="entry name" value="Tudor_UHRF_rpt2"/>
    <property type="match status" value="1"/>
</dbReference>
<dbReference type="Gene3D" id="2.30.30.1150">
    <property type="match status" value="1"/>
</dbReference>
<reference evidence="8" key="1">
    <citation type="submission" date="2023-03" db="EMBL/GenBank/DDBJ databases">
        <authorList>
            <person name="Steffen K."/>
            <person name="Cardenas P."/>
        </authorList>
    </citation>
    <scope>NUCLEOTIDE SEQUENCE</scope>
</reference>
<evidence type="ECO:0000256" key="2">
    <source>
        <dbReference type="ARBA" id="ARBA00022771"/>
    </source>
</evidence>
<evidence type="ECO:0000259" key="6">
    <source>
        <dbReference type="PROSITE" id="PS50016"/>
    </source>
</evidence>
<dbReference type="SMART" id="SM00249">
    <property type="entry name" value="PHD"/>
    <property type="match status" value="1"/>
</dbReference>
<keyword evidence="3" id="KW-0862">Zinc</keyword>
<dbReference type="Pfam" id="PF00628">
    <property type="entry name" value="PHD"/>
    <property type="match status" value="1"/>
</dbReference>
<feature type="domain" description="Ubiquitin-like" evidence="7">
    <location>
        <begin position="37"/>
        <end position="110"/>
    </location>
</feature>
<dbReference type="InterPro" id="IPR019787">
    <property type="entry name" value="Znf_PHD-finger"/>
</dbReference>
<feature type="compositionally biased region" description="Gly residues" evidence="5">
    <location>
        <begin position="161"/>
        <end position="177"/>
    </location>
</feature>
<gene>
    <name evidence="8" type="ORF">GBAR_LOCUS13260</name>
</gene>
<comment type="caution">
    <text evidence="8">The sequence shown here is derived from an EMBL/GenBank/DDBJ whole genome shotgun (WGS) entry which is preliminary data.</text>
</comment>
<dbReference type="Proteomes" id="UP001174909">
    <property type="component" value="Unassembled WGS sequence"/>
</dbReference>
<feature type="non-terminal residue" evidence="8">
    <location>
        <position position="1"/>
    </location>
</feature>
<dbReference type="InterPro" id="IPR000626">
    <property type="entry name" value="Ubiquitin-like_dom"/>
</dbReference>
<feature type="region of interest" description="Disordered" evidence="5">
    <location>
        <begin position="112"/>
        <end position="190"/>
    </location>
</feature>
<dbReference type="SMART" id="SM00213">
    <property type="entry name" value="UBQ"/>
    <property type="match status" value="1"/>
</dbReference>
<dbReference type="InterPro" id="IPR011011">
    <property type="entry name" value="Znf_FYVE_PHD"/>
</dbReference>
<keyword evidence="9" id="KW-1185">Reference proteome</keyword>
<dbReference type="GO" id="GO:0061630">
    <property type="term" value="F:ubiquitin protein ligase activity"/>
    <property type="evidence" value="ECO:0007669"/>
    <property type="project" value="TreeGrafter"/>
</dbReference>
<dbReference type="GO" id="GO:0044027">
    <property type="term" value="P:negative regulation of gene expression via chromosomal CpG island methylation"/>
    <property type="evidence" value="ECO:0007669"/>
    <property type="project" value="TreeGrafter"/>
</dbReference>
<evidence type="ECO:0000256" key="1">
    <source>
        <dbReference type="ARBA" id="ARBA00022723"/>
    </source>
</evidence>
<dbReference type="CDD" id="cd15525">
    <property type="entry name" value="PHD_UHRF1_2"/>
    <property type="match status" value="1"/>
</dbReference>
<dbReference type="GO" id="GO:0016567">
    <property type="term" value="P:protein ubiquitination"/>
    <property type="evidence" value="ECO:0007669"/>
    <property type="project" value="TreeGrafter"/>
</dbReference>
<dbReference type="Gene3D" id="2.30.30.140">
    <property type="match status" value="1"/>
</dbReference>
<dbReference type="InterPro" id="IPR021991">
    <property type="entry name" value="TTD_dom"/>
</dbReference>
<evidence type="ECO:0000256" key="4">
    <source>
        <dbReference type="PROSITE-ProRule" id="PRU00146"/>
    </source>
</evidence>
<dbReference type="Pfam" id="PF00240">
    <property type="entry name" value="ubiquitin"/>
    <property type="match status" value="1"/>
</dbReference>
<organism evidence="8 9">
    <name type="scientific">Geodia barretti</name>
    <name type="common">Barrett's horny sponge</name>
    <dbReference type="NCBI Taxonomy" id="519541"/>
    <lineage>
        <taxon>Eukaryota</taxon>
        <taxon>Metazoa</taxon>
        <taxon>Porifera</taxon>
        <taxon>Demospongiae</taxon>
        <taxon>Heteroscleromorpha</taxon>
        <taxon>Tetractinellida</taxon>
        <taxon>Astrophorina</taxon>
        <taxon>Geodiidae</taxon>
        <taxon>Geodia</taxon>
    </lineage>
</organism>
<evidence type="ECO:0000313" key="8">
    <source>
        <dbReference type="EMBL" id="CAI8022608.1"/>
    </source>
</evidence>
<dbReference type="SUPFAM" id="SSF54236">
    <property type="entry name" value="Ubiquitin-like"/>
    <property type="match status" value="1"/>
</dbReference>
<dbReference type="PANTHER" id="PTHR14140:SF45">
    <property type="entry name" value="RING-TYPE E3 UBIQUITIN TRANSFERASE"/>
    <property type="match status" value="1"/>
</dbReference>
<keyword evidence="2 4" id="KW-0863">Zinc-finger</keyword>
<evidence type="ECO:0000256" key="3">
    <source>
        <dbReference type="ARBA" id="ARBA00022833"/>
    </source>
</evidence>
<dbReference type="EMBL" id="CASHTH010001968">
    <property type="protein sequence ID" value="CAI8022608.1"/>
    <property type="molecule type" value="Genomic_DNA"/>
</dbReference>
<dbReference type="Gene3D" id="3.10.20.90">
    <property type="entry name" value="Phosphatidylinositol 3-kinase Catalytic Subunit, Chain A, domain 1"/>
    <property type="match status" value="1"/>
</dbReference>
<dbReference type="CDD" id="cd20387">
    <property type="entry name" value="Tudor_UHRF_rpt1"/>
    <property type="match status" value="1"/>
</dbReference>
<evidence type="ECO:0000256" key="5">
    <source>
        <dbReference type="SAM" id="MobiDB-lite"/>
    </source>
</evidence>
<name>A0AA35S4P7_GEOBA</name>
<dbReference type="Pfam" id="PF12148">
    <property type="entry name" value="TTD"/>
    <property type="match status" value="1"/>
</dbReference>
<dbReference type="AlphaFoldDB" id="A0AA35S4P7"/>
<dbReference type="PROSITE" id="PS50016">
    <property type="entry name" value="ZF_PHD_2"/>
    <property type="match status" value="1"/>
</dbReference>
<dbReference type="InterPro" id="IPR001965">
    <property type="entry name" value="Znf_PHD"/>
</dbReference>
<sequence length="504" mass="55494">IENSCKSASRTFVPSRGGDLISSRASQCVQETERGKMWIQVRTMDGRKSARVDSLSKLTTIEELRERLVGEFGAEPERQRLFYRGKQLEDGHSLFDYDVGLNDIIQLIIRPPPLPSTSPHSTCDNGGASGDMDTGENGASNGGDDVGLETIENGANSSGMENGGMENGGVENGGIENGTGSHDQENGDTTEGLYRVGEKVDARDCNMGAWFEAQVVKVMAKQLPAQSTGEETSSTAGEIGSQLCYHVLFDDYKEDEPVQLMAAHVRPRARYRYQWSQLSVGQVVMVNYNFDSPKERGFWYDGAITKKVNEGRQLFCKLILGEKLDESSEEVKIKFVDEIFRTECRETSLTNGDTPDEQDGEGVARKKKPDCEHCRDNARRKCRFCACSVCGGKDQPGSQILCDDCDQAFHIWCLSPPLGQVPEEDEWYCPDCKTDAGEVIQAGEKMRLTKKKANMQSKKSSCQRDWGKGMACVGRTKQCTIVPSNHFGPIPGCPSGPCGSSEFK</sequence>
<dbReference type="InterPro" id="IPR045134">
    <property type="entry name" value="UHRF1/2-like"/>
</dbReference>
<dbReference type="InterPro" id="IPR029071">
    <property type="entry name" value="Ubiquitin-like_domsf"/>
</dbReference>
<proteinExistence type="predicted"/>
<dbReference type="FunFam" id="3.10.20.90:FF:000465">
    <property type="entry name" value="E3 ubiquitin-protein ligase UHRF1-like Protein"/>
    <property type="match status" value="1"/>
</dbReference>
<dbReference type="GO" id="GO:0008270">
    <property type="term" value="F:zinc ion binding"/>
    <property type="evidence" value="ECO:0007669"/>
    <property type="project" value="UniProtKB-KW"/>
</dbReference>
<protein>
    <submittedName>
        <fullName evidence="8">E3 ubiquitin-protein ligase UHRF1</fullName>
    </submittedName>
</protein>
<accession>A0AA35S4P7</accession>
<dbReference type="PANTHER" id="PTHR14140">
    <property type="entry name" value="E3 UBIQUITIN-PROTEIN LIGASE UHRF-RELATED"/>
    <property type="match status" value="1"/>
</dbReference>
<keyword evidence="1" id="KW-0479">Metal-binding</keyword>
<evidence type="ECO:0000259" key="7">
    <source>
        <dbReference type="PROSITE" id="PS50053"/>
    </source>
</evidence>
<feature type="domain" description="PHD-type" evidence="6">
    <location>
        <begin position="384"/>
        <end position="435"/>
    </location>
</feature>